<dbReference type="InterPro" id="IPR050819">
    <property type="entry name" value="Tripeptidyl-peptidase_I"/>
</dbReference>
<evidence type="ECO:0000259" key="2">
    <source>
        <dbReference type="PROSITE" id="PS51695"/>
    </source>
</evidence>
<dbReference type="Gene3D" id="2.80.10.50">
    <property type="match status" value="2"/>
</dbReference>
<dbReference type="SUPFAM" id="SSF52743">
    <property type="entry name" value="Subtilisin-like"/>
    <property type="match status" value="1"/>
</dbReference>
<dbReference type="PROSITE" id="PS51695">
    <property type="entry name" value="SEDOLISIN"/>
    <property type="match status" value="1"/>
</dbReference>
<organism evidence="3 4">
    <name type="scientific">Catenulispora yoronensis</name>
    <dbReference type="NCBI Taxonomy" id="450799"/>
    <lineage>
        <taxon>Bacteria</taxon>
        <taxon>Bacillati</taxon>
        <taxon>Actinomycetota</taxon>
        <taxon>Actinomycetes</taxon>
        <taxon>Catenulisporales</taxon>
        <taxon>Catenulisporaceae</taxon>
        <taxon>Catenulispora</taxon>
    </lineage>
</organism>
<keyword evidence="1" id="KW-0732">Signal</keyword>
<protein>
    <recommendedName>
        <fullName evidence="2">Peptidase S53 domain-containing protein</fullName>
    </recommendedName>
</protein>
<dbReference type="CDD" id="cd00257">
    <property type="entry name" value="beta-trefoil_FSCN-like"/>
    <property type="match status" value="2"/>
</dbReference>
<dbReference type="InterPro" id="IPR030400">
    <property type="entry name" value="Sedolisin_dom"/>
</dbReference>
<proteinExistence type="predicted"/>
<reference evidence="3 4" key="1">
    <citation type="journal article" date="2019" name="Int. J. Syst. Evol. Microbiol.">
        <title>The Global Catalogue of Microorganisms (GCM) 10K type strain sequencing project: providing services to taxonomists for standard genome sequencing and annotation.</title>
        <authorList>
            <consortium name="The Broad Institute Genomics Platform"/>
            <consortium name="The Broad Institute Genome Sequencing Center for Infectious Disease"/>
            <person name="Wu L."/>
            <person name="Ma J."/>
        </authorList>
    </citation>
    <scope>NUCLEOTIDE SEQUENCE [LARGE SCALE GENOMIC DNA]</scope>
    <source>
        <strain evidence="3 4">JCM 16014</strain>
    </source>
</reference>
<dbReference type="SUPFAM" id="SSF50405">
    <property type="entry name" value="Actin-crosslinking proteins"/>
    <property type="match status" value="3"/>
</dbReference>
<dbReference type="InterPro" id="IPR008999">
    <property type="entry name" value="Actin-crosslinking"/>
</dbReference>
<dbReference type="EMBL" id="BAAAQN010000037">
    <property type="protein sequence ID" value="GAA2044467.1"/>
    <property type="molecule type" value="Genomic_DNA"/>
</dbReference>
<gene>
    <name evidence="3" type="ORF">GCM10009839_55160</name>
</gene>
<dbReference type="PANTHER" id="PTHR14218:SF15">
    <property type="entry name" value="TRIPEPTIDYL-PEPTIDASE 1"/>
    <property type="match status" value="1"/>
</dbReference>
<feature type="signal peptide" evidence="1">
    <location>
        <begin position="1"/>
        <end position="30"/>
    </location>
</feature>
<evidence type="ECO:0000313" key="3">
    <source>
        <dbReference type="EMBL" id="GAA2044467.1"/>
    </source>
</evidence>
<feature type="chain" id="PRO_5045549916" description="Peptidase S53 domain-containing protein" evidence="1">
    <location>
        <begin position="31"/>
        <end position="692"/>
    </location>
</feature>
<keyword evidence="4" id="KW-1185">Reference proteome</keyword>
<accession>A0ABN2UYK5</accession>
<dbReference type="Gene3D" id="3.40.50.200">
    <property type="entry name" value="Peptidase S8/S53 domain"/>
    <property type="match status" value="1"/>
</dbReference>
<dbReference type="Proteomes" id="UP001500751">
    <property type="component" value="Unassembled WGS sequence"/>
</dbReference>
<dbReference type="PANTHER" id="PTHR14218">
    <property type="entry name" value="PROTEASE S8 TRIPEPTIDYL PEPTIDASE I CLN2"/>
    <property type="match status" value="1"/>
</dbReference>
<comment type="caution">
    <text evidence="3">The sequence shown here is derived from an EMBL/GenBank/DDBJ whole genome shotgun (WGS) entry which is preliminary data.</text>
</comment>
<dbReference type="CDD" id="cd04056">
    <property type="entry name" value="Peptidases_S53"/>
    <property type="match status" value="1"/>
</dbReference>
<evidence type="ECO:0000313" key="4">
    <source>
        <dbReference type="Proteomes" id="UP001500751"/>
    </source>
</evidence>
<evidence type="ECO:0000256" key="1">
    <source>
        <dbReference type="SAM" id="SignalP"/>
    </source>
</evidence>
<feature type="domain" description="Peptidase S53" evidence="2">
    <location>
        <begin position="102"/>
        <end position="428"/>
    </location>
</feature>
<sequence>MGTTNSRTPRRRWRTLTALAAAALIGTAFGGLTAQSASARSAATGSYQAGSHQTGADSHQAATKRLCSTPAAAGQMACLALVRTDVAGVRADALGPAATPAGYGPGDLRSAYKLTANGAATETIAIVDAYDDPNAESDLAAYRTQYGLPACTTANGCFRKVNQSGGTSYPPGNSGWAGEISLDLDMVSAIAPGAHILLVEANSASMGDLGAAENEAVALGAKFVSNSWGGGESGSDLSYDKAYFNHPGVAITVSSGDSSYGVEYPAASQYVTAVGGTSLRTATNARGWSETVWSGSGSGCSAYDPKPSWQTDTGCARRTVADVAAVADPATGVAVYDTYGASGWQVYGGTSAAAPIIASVYALAGVPAGGDRPAKYPYQHSYSLFDVTSGSNGSCSPAYLCTGVVGYDGPTGLGTPNGVWGFAPTSTVSVVSLKAHANGDYVTSDSGGASPLIANRTTIGPSEQFDLVANPDGSVSLRAHANAKVVTADNAGASPLIANRTAIGPWEEFDLVHNADGSVSLRAHANGDIVTADNAGASPLIANRTAIGPWEEFDLITASGPSPVSLRAHANSDYVTADNAGASPLIANRTAIGPWEQFDLINNADGSVSLRAHANNDIVSADNTGASPLIANRTAIGQWEEFDVVYNADGSTSLHAHANGDIVSADNAGASPLIANRLSIGQWEEFDLLYDS</sequence>
<name>A0ABN2UYK5_9ACTN</name>
<dbReference type="RefSeq" id="WP_344668572.1">
    <property type="nucleotide sequence ID" value="NZ_BAAAQN010000037.1"/>
</dbReference>
<dbReference type="InterPro" id="IPR036852">
    <property type="entry name" value="Peptidase_S8/S53_dom_sf"/>
</dbReference>